<gene>
    <name evidence="1" type="ORF">S06H3_54156</name>
</gene>
<name>X1Q207_9ZZZZ</name>
<proteinExistence type="predicted"/>
<reference evidence="1" key="1">
    <citation type="journal article" date="2014" name="Front. Microbiol.">
        <title>High frequency of phylogenetically diverse reductive dehalogenase-homologous genes in deep subseafloor sedimentary metagenomes.</title>
        <authorList>
            <person name="Kawai M."/>
            <person name="Futagami T."/>
            <person name="Toyoda A."/>
            <person name="Takaki Y."/>
            <person name="Nishi S."/>
            <person name="Hori S."/>
            <person name="Arai W."/>
            <person name="Tsubouchi T."/>
            <person name="Morono Y."/>
            <person name="Uchiyama I."/>
            <person name="Ito T."/>
            <person name="Fujiyama A."/>
            <person name="Inagaki F."/>
            <person name="Takami H."/>
        </authorList>
    </citation>
    <scope>NUCLEOTIDE SEQUENCE</scope>
    <source>
        <strain evidence="1">Expedition CK06-06</strain>
    </source>
</reference>
<comment type="caution">
    <text evidence="1">The sequence shown here is derived from an EMBL/GenBank/DDBJ whole genome shotgun (WGS) entry which is preliminary data.</text>
</comment>
<dbReference type="AlphaFoldDB" id="X1Q207"/>
<evidence type="ECO:0000313" key="1">
    <source>
        <dbReference type="EMBL" id="GAI48786.1"/>
    </source>
</evidence>
<feature type="non-terminal residue" evidence="1">
    <location>
        <position position="1"/>
    </location>
</feature>
<organism evidence="1">
    <name type="scientific">marine sediment metagenome</name>
    <dbReference type="NCBI Taxonomy" id="412755"/>
    <lineage>
        <taxon>unclassified sequences</taxon>
        <taxon>metagenomes</taxon>
        <taxon>ecological metagenomes</taxon>
    </lineage>
</organism>
<dbReference type="EMBL" id="BARV01034608">
    <property type="protein sequence ID" value="GAI48786.1"/>
    <property type="molecule type" value="Genomic_DNA"/>
</dbReference>
<protein>
    <submittedName>
        <fullName evidence="1">Uncharacterized protein</fullName>
    </submittedName>
</protein>
<sequence>SKMRGAIRNVANKGKFVLLEKSGWYYRLVNRIFKLVKCRIFLP</sequence>
<accession>X1Q207</accession>